<dbReference type="InterPro" id="IPR036396">
    <property type="entry name" value="Cyt_P450_sf"/>
</dbReference>
<feature type="region of interest" description="Disordered" evidence="5">
    <location>
        <begin position="428"/>
        <end position="465"/>
    </location>
</feature>
<dbReference type="Gene3D" id="1.10.630.10">
    <property type="entry name" value="Cytochrome P450"/>
    <property type="match status" value="1"/>
</dbReference>
<evidence type="ECO:0000256" key="1">
    <source>
        <dbReference type="ARBA" id="ARBA00010617"/>
    </source>
</evidence>
<dbReference type="PANTHER" id="PTHR24304">
    <property type="entry name" value="CYTOCHROME P450 FAMILY 7"/>
    <property type="match status" value="1"/>
</dbReference>
<accession>A0ABR4PF75</accession>
<dbReference type="SUPFAM" id="SSF48264">
    <property type="entry name" value="Cytochrome P450"/>
    <property type="match status" value="1"/>
</dbReference>
<name>A0ABR4PF75_9HELO</name>
<dbReference type="EMBL" id="JBFCZG010000005">
    <property type="protein sequence ID" value="KAL3421934.1"/>
    <property type="molecule type" value="Genomic_DNA"/>
</dbReference>
<keyword evidence="7" id="KW-1185">Reference proteome</keyword>
<feature type="region of interest" description="Disordered" evidence="5">
    <location>
        <begin position="1"/>
        <end position="24"/>
    </location>
</feature>
<feature type="compositionally biased region" description="Basic and acidic residues" evidence="5">
    <location>
        <begin position="1"/>
        <end position="11"/>
    </location>
</feature>
<reference evidence="6 7" key="1">
    <citation type="submission" date="2024-06" db="EMBL/GenBank/DDBJ databases">
        <title>Complete genome of Phlyctema vagabunda strain 19-DSS-EL-015.</title>
        <authorList>
            <person name="Fiorenzani C."/>
        </authorList>
    </citation>
    <scope>NUCLEOTIDE SEQUENCE [LARGE SCALE GENOMIC DNA]</scope>
    <source>
        <strain evidence="6 7">19-DSS-EL-015</strain>
    </source>
</reference>
<evidence type="ECO:0000313" key="6">
    <source>
        <dbReference type="EMBL" id="KAL3421934.1"/>
    </source>
</evidence>
<dbReference type="Proteomes" id="UP001629113">
    <property type="component" value="Unassembled WGS sequence"/>
</dbReference>
<comment type="caution">
    <text evidence="6">The sequence shown here is derived from an EMBL/GenBank/DDBJ whole genome shotgun (WGS) entry which is preliminary data.</text>
</comment>
<dbReference type="PANTHER" id="PTHR24304:SF2">
    <property type="entry name" value="24-HYDROXYCHOLESTEROL 7-ALPHA-HYDROXYLASE"/>
    <property type="match status" value="1"/>
</dbReference>
<dbReference type="InterPro" id="IPR050529">
    <property type="entry name" value="CYP450_sterol_14alpha_dmase"/>
</dbReference>
<evidence type="ECO:0000256" key="3">
    <source>
        <dbReference type="ARBA" id="ARBA00022723"/>
    </source>
</evidence>
<keyword evidence="3" id="KW-0479">Metal-binding</keyword>
<evidence type="ECO:0000256" key="2">
    <source>
        <dbReference type="ARBA" id="ARBA00022617"/>
    </source>
</evidence>
<evidence type="ECO:0000256" key="5">
    <source>
        <dbReference type="SAM" id="MobiDB-lite"/>
    </source>
</evidence>
<dbReference type="CDD" id="cd11040">
    <property type="entry name" value="CYP7_CYP8-like"/>
    <property type="match status" value="1"/>
</dbReference>
<sequence>MTDDSAHEKQGTKKQRKASNPERRNYVGAARISILPNYQIYLFQDRETIKRIFKNPAVGSPVPVYTFAIQRFFGMPERTVKVYRGDNSGSGIKPHPESNVSPDGRSFHATHKGLLQGLTGPGLGPNSRRYIDAFSKNLYTYDNGRIRALRSSTSDHDWVEVADMFHFIQHTVGTAMIEAHFGPTLLRLSPGYMDDLWKVDAGIPWFSRRIPRCLVPEPYRARGRMIKNLMDWYQYAREHFDASAIDEDGDGDPVWGSRLSRYRQETLPKVREHDDRAIASLDVGHSWGATSNVVATTFMAAHHILMDAALLSRVRESLGKTLGTGNRILSCNNPVLLSDVLDPKLLYNDALLCSIYAEILRLHGMAHFLVSAPEWTDLQVGRWMFPRGSIGVLNSGLAHMDSDFWNTRHGQHPVSEFWPDRFIVDPRDPESGPVNPAIRETPYSRPKATRRQQSAGDSDADADDEPYFSMDGTEGSWFPYGGGAGICLGRFLAKNAILMSLALIVMEFEIEPQAKPLVLNPWRWQSGMDARLVKPTGVNC</sequence>
<keyword evidence="2" id="KW-0349">Heme</keyword>
<keyword evidence="4" id="KW-0408">Iron</keyword>
<protein>
    <submittedName>
        <fullName evidence="6">Nacht and ankyrin domain protein</fullName>
    </submittedName>
</protein>
<evidence type="ECO:0000313" key="7">
    <source>
        <dbReference type="Proteomes" id="UP001629113"/>
    </source>
</evidence>
<gene>
    <name evidence="6" type="ORF">PVAG01_06090</name>
</gene>
<evidence type="ECO:0000256" key="4">
    <source>
        <dbReference type="ARBA" id="ARBA00023004"/>
    </source>
</evidence>
<organism evidence="6 7">
    <name type="scientific">Phlyctema vagabunda</name>
    <dbReference type="NCBI Taxonomy" id="108571"/>
    <lineage>
        <taxon>Eukaryota</taxon>
        <taxon>Fungi</taxon>
        <taxon>Dikarya</taxon>
        <taxon>Ascomycota</taxon>
        <taxon>Pezizomycotina</taxon>
        <taxon>Leotiomycetes</taxon>
        <taxon>Helotiales</taxon>
        <taxon>Dermateaceae</taxon>
        <taxon>Phlyctema</taxon>
    </lineage>
</organism>
<proteinExistence type="inferred from homology"/>
<comment type="similarity">
    <text evidence="1">Belongs to the cytochrome P450 family.</text>
</comment>